<sequence length="69" mass="7735">MISTNPQTPTAPAVRPRHYPSDITDAEWAVLEALLPPKACTLPMGGRPEKHPRRNITDCHRAWIEADVH</sequence>
<keyword evidence="2" id="KW-1185">Reference proteome</keyword>
<gene>
    <name evidence="1" type="ORF">ABZ921_09700</name>
</gene>
<dbReference type="EMBL" id="JBEYXV010000004">
    <property type="protein sequence ID" value="MEU6820892.1"/>
    <property type="molecule type" value="Genomic_DNA"/>
</dbReference>
<protein>
    <recommendedName>
        <fullName evidence="3">Transposase</fullName>
    </recommendedName>
</protein>
<evidence type="ECO:0000313" key="2">
    <source>
        <dbReference type="Proteomes" id="UP001551176"/>
    </source>
</evidence>
<dbReference type="RefSeq" id="WP_359347188.1">
    <property type="nucleotide sequence ID" value="NZ_JBEYXV010000004.1"/>
</dbReference>
<comment type="caution">
    <text evidence="1">The sequence shown here is derived from an EMBL/GenBank/DDBJ whole genome shotgun (WGS) entry which is preliminary data.</text>
</comment>
<name>A0ABV3BKP6_9ACTN</name>
<accession>A0ABV3BKP6</accession>
<organism evidence="1 2">
    <name type="scientific">Streptomyces atriruber</name>
    <dbReference type="NCBI Taxonomy" id="545121"/>
    <lineage>
        <taxon>Bacteria</taxon>
        <taxon>Bacillati</taxon>
        <taxon>Actinomycetota</taxon>
        <taxon>Actinomycetes</taxon>
        <taxon>Kitasatosporales</taxon>
        <taxon>Streptomycetaceae</taxon>
        <taxon>Streptomyces</taxon>
    </lineage>
</organism>
<dbReference type="Proteomes" id="UP001551176">
    <property type="component" value="Unassembled WGS sequence"/>
</dbReference>
<reference evidence="1 2" key="1">
    <citation type="submission" date="2024-06" db="EMBL/GenBank/DDBJ databases">
        <title>The Natural Products Discovery Center: Release of the First 8490 Sequenced Strains for Exploring Actinobacteria Biosynthetic Diversity.</title>
        <authorList>
            <person name="Kalkreuter E."/>
            <person name="Kautsar S.A."/>
            <person name="Yang D."/>
            <person name="Bader C.D."/>
            <person name="Teijaro C.N."/>
            <person name="Fluegel L."/>
            <person name="Davis C.M."/>
            <person name="Simpson J.R."/>
            <person name="Lauterbach L."/>
            <person name="Steele A.D."/>
            <person name="Gui C."/>
            <person name="Meng S."/>
            <person name="Li G."/>
            <person name="Viehrig K."/>
            <person name="Ye F."/>
            <person name="Su P."/>
            <person name="Kiefer A.F."/>
            <person name="Nichols A."/>
            <person name="Cepeda A.J."/>
            <person name="Yan W."/>
            <person name="Fan B."/>
            <person name="Jiang Y."/>
            <person name="Adhikari A."/>
            <person name="Zheng C.-J."/>
            <person name="Schuster L."/>
            <person name="Cowan T.M."/>
            <person name="Smanski M.J."/>
            <person name="Chevrette M.G."/>
            <person name="De Carvalho L.P.S."/>
            <person name="Shen B."/>
        </authorList>
    </citation>
    <scope>NUCLEOTIDE SEQUENCE [LARGE SCALE GENOMIC DNA]</scope>
    <source>
        <strain evidence="1 2">NPDC046838</strain>
    </source>
</reference>
<evidence type="ECO:0008006" key="3">
    <source>
        <dbReference type="Google" id="ProtNLM"/>
    </source>
</evidence>
<evidence type="ECO:0000313" key="1">
    <source>
        <dbReference type="EMBL" id="MEU6820892.1"/>
    </source>
</evidence>
<proteinExistence type="predicted"/>